<dbReference type="RefSeq" id="WP_342589388.1">
    <property type="nucleotide sequence ID" value="NZ_JAGGLG010000001.1"/>
</dbReference>
<dbReference type="GO" id="GO:0003882">
    <property type="term" value="F:CDP-diacylglycerol-serine O-phosphatidyltransferase activity"/>
    <property type="evidence" value="ECO:0007669"/>
    <property type="project" value="UniProtKB-EC"/>
</dbReference>
<evidence type="ECO:0000256" key="12">
    <source>
        <dbReference type="ARBA" id="ARBA00023209"/>
    </source>
</evidence>
<sequence length="272" mass="29817">MNFGIGDQRDRHRWRIRAVRGGRWVRERSRKGLSSLPHLFTLANLAFGVGSLILTMQGEWRLASLMVVGSLVADGLDGRLARWLKADGEFGRELDSLADVVAFGVAPAVLLHQMALYQLGYFGLAVTIVFPLCGALRLARFNVIATSGYFVGVPITAAGTLLSTMAFYFLQETTAAPAPHVIPSAMLLLSYLMISSIPYPDFKKRSKGAGLQFWPVVGPVVALGALLWAAGWNPWAVILMPLTAYVVLGPWLVVVKKWDEKVQPWLAGANRR</sequence>
<dbReference type="InterPro" id="IPR050324">
    <property type="entry name" value="CDP-alcohol_PTase-I"/>
</dbReference>
<dbReference type="InterPro" id="IPR004533">
    <property type="entry name" value="CDP-diaglyc--ser_O-PTrfase"/>
</dbReference>
<keyword evidence="8 16" id="KW-0812">Transmembrane</keyword>
<dbReference type="InterPro" id="IPR000462">
    <property type="entry name" value="CDP-OH_P_trans"/>
</dbReference>
<evidence type="ECO:0000313" key="18">
    <source>
        <dbReference type="Proteomes" id="UP001519289"/>
    </source>
</evidence>
<evidence type="ECO:0000256" key="11">
    <source>
        <dbReference type="ARBA" id="ARBA00023136"/>
    </source>
</evidence>
<evidence type="ECO:0000256" key="8">
    <source>
        <dbReference type="ARBA" id="ARBA00022692"/>
    </source>
</evidence>
<name>A0ABS4JMR2_9FIRM</name>
<dbReference type="EMBL" id="JAGGLG010000001">
    <property type="protein sequence ID" value="MBP2016829.1"/>
    <property type="molecule type" value="Genomic_DNA"/>
</dbReference>
<feature type="transmembrane region" description="Helical" evidence="16">
    <location>
        <begin position="121"/>
        <end position="139"/>
    </location>
</feature>
<dbReference type="Gene3D" id="1.20.120.1760">
    <property type="match status" value="1"/>
</dbReference>
<comment type="caution">
    <text evidence="17">The sequence shown here is derived from an EMBL/GenBank/DDBJ whole genome shotgun (WGS) entry which is preliminary data.</text>
</comment>
<evidence type="ECO:0000256" key="4">
    <source>
        <dbReference type="ARBA" id="ARBA00013174"/>
    </source>
</evidence>
<keyword evidence="7 15" id="KW-0808">Transferase</keyword>
<keyword evidence="6" id="KW-0444">Lipid biosynthesis</keyword>
<evidence type="ECO:0000256" key="14">
    <source>
        <dbReference type="ARBA" id="ARBA00032361"/>
    </source>
</evidence>
<dbReference type="PANTHER" id="PTHR14269">
    <property type="entry name" value="CDP-DIACYLGLYCEROL--GLYCEROL-3-PHOSPHATE 3-PHOSPHATIDYLTRANSFERASE-RELATED"/>
    <property type="match status" value="1"/>
</dbReference>
<keyword evidence="9 16" id="KW-1133">Transmembrane helix</keyword>
<organism evidence="17 18">
    <name type="scientific">Symbiobacterium terraclitae</name>
    <dbReference type="NCBI Taxonomy" id="557451"/>
    <lineage>
        <taxon>Bacteria</taxon>
        <taxon>Bacillati</taxon>
        <taxon>Bacillota</taxon>
        <taxon>Clostridia</taxon>
        <taxon>Eubacteriales</taxon>
        <taxon>Symbiobacteriaceae</taxon>
        <taxon>Symbiobacterium</taxon>
    </lineage>
</organism>
<evidence type="ECO:0000313" key="17">
    <source>
        <dbReference type="EMBL" id="MBP2016829.1"/>
    </source>
</evidence>
<dbReference type="InterPro" id="IPR048254">
    <property type="entry name" value="CDP_ALCOHOL_P_TRANSF_CS"/>
</dbReference>
<proteinExistence type="inferred from homology"/>
<evidence type="ECO:0000256" key="1">
    <source>
        <dbReference type="ARBA" id="ARBA00000287"/>
    </source>
</evidence>
<comment type="catalytic activity">
    <reaction evidence="1">
        <text>a CDP-1,2-diacyl-sn-glycerol + L-serine = a 1,2-diacyl-sn-glycero-3-phospho-L-serine + CMP + H(+)</text>
        <dbReference type="Rhea" id="RHEA:16913"/>
        <dbReference type="ChEBI" id="CHEBI:15378"/>
        <dbReference type="ChEBI" id="CHEBI:33384"/>
        <dbReference type="ChEBI" id="CHEBI:57262"/>
        <dbReference type="ChEBI" id="CHEBI:58332"/>
        <dbReference type="ChEBI" id="CHEBI:60377"/>
        <dbReference type="EC" id="2.7.8.8"/>
    </reaction>
</comment>
<dbReference type="NCBIfam" id="TIGR00473">
    <property type="entry name" value="pssA"/>
    <property type="match status" value="1"/>
</dbReference>
<feature type="transmembrane region" description="Helical" evidence="16">
    <location>
        <begin position="211"/>
        <end position="229"/>
    </location>
</feature>
<feature type="transmembrane region" description="Helical" evidence="16">
    <location>
        <begin position="36"/>
        <end position="54"/>
    </location>
</feature>
<keyword evidence="13" id="KW-1208">Phospholipid metabolism</keyword>
<evidence type="ECO:0000256" key="3">
    <source>
        <dbReference type="ARBA" id="ARBA00010441"/>
    </source>
</evidence>
<comment type="similarity">
    <text evidence="3 15">Belongs to the CDP-alcohol phosphatidyltransferase class-I family.</text>
</comment>
<protein>
    <recommendedName>
        <fullName evidence="5">CDP-diacylglycerol--serine O-phosphatidyltransferase</fullName>
        <ecNumber evidence="4">2.7.8.8</ecNumber>
    </recommendedName>
    <alternativeName>
        <fullName evidence="14">Phosphatidylserine synthase</fullName>
    </alternativeName>
</protein>
<dbReference type="Pfam" id="PF01066">
    <property type="entry name" value="CDP-OH_P_transf"/>
    <property type="match status" value="1"/>
</dbReference>
<keyword evidence="11 16" id="KW-0472">Membrane</keyword>
<evidence type="ECO:0000256" key="10">
    <source>
        <dbReference type="ARBA" id="ARBA00023098"/>
    </source>
</evidence>
<evidence type="ECO:0000256" key="16">
    <source>
        <dbReference type="SAM" id="Phobius"/>
    </source>
</evidence>
<evidence type="ECO:0000256" key="13">
    <source>
        <dbReference type="ARBA" id="ARBA00023264"/>
    </source>
</evidence>
<keyword evidence="10" id="KW-0443">Lipid metabolism</keyword>
<keyword evidence="12" id="KW-0594">Phospholipid biosynthesis</keyword>
<evidence type="ECO:0000256" key="6">
    <source>
        <dbReference type="ARBA" id="ARBA00022516"/>
    </source>
</evidence>
<dbReference type="PROSITE" id="PS00379">
    <property type="entry name" value="CDP_ALCOHOL_P_TRANSF"/>
    <property type="match status" value="1"/>
</dbReference>
<accession>A0ABS4JMR2</accession>
<gene>
    <name evidence="17" type="ORF">J2Z79_000202</name>
</gene>
<dbReference type="PANTHER" id="PTHR14269:SF61">
    <property type="entry name" value="CDP-DIACYLGLYCEROL--SERINE O-PHOSPHATIDYLTRANSFERASE"/>
    <property type="match status" value="1"/>
</dbReference>
<comment type="subcellular location">
    <subcellularLocation>
        <location evidence="2">Endomembrane system</location>
        <topology evidence="2">Multi-pass membrane protein</topology>
    </subcellularLocation>
</comment>
<evidence type="ECO:0000256" key="2">
    <source>
        <dbReference type="ARBA" id="ARBA00004127"/>
    </source>
</evidence>
<dbReference type="Proteomes" id="UP001519289">
    <property type="component" value="Unassembled WGS sequence"/>
</dbReference>
<evidence type="ECO:0000256" key="15">
    <source>
        <dbReference type="RuleBase" id="RU003750"/>
    </source>
</evidence>
<reference evidence="17 18" key="1">
    <citation type="submission" date="2021-03" db="EMBL/GenBank/DDBJ databases">
        <title>Genomic Encyclopedia of Type Strains, Phase IV (KMG-IV): sequencing the most valuable type-strain genomes for metagenomic binning, comparative biology and taxonomic classification.</title>
        <authorList>
            <person name="Goeker M."/>
        </authorList>
    </citation>
    <scope>NUCLEOTIDE SEQUENCE [LARGE SCALE GENOMIC DNA]</scope>
    <source>
        <strain evidence="17 18">DSM 27138</strain>
    </source>
</reference>
<evidence type="ECO:0000256" key="7">
    <source>
        <dbReference type="ARBA" id="ARBA00022679"/>
    </source>
</evidence>
<evidence type="ECO:0000256" key="9">
    <source>
        <dbReference type="ARBA" id="ARBA00022989"/>
    </source>
</evidence>
<feature type="transmembrane region" description="Helical" evidence="16">
    <location>
        <begin position="148"/>
        <end position="169"/>
    </location>
</feature>
<dbReference type="EC" id="2.7.8.8" evidence="4"/>
<evidence type="ECO:0000256" key="5">
    <source>
        <dbReference type="ARBA" id="ARBA00017171"/>
    </source>
</evidence>
<feature type="transmembrane region" description="Helical" evidence="16">
    <location>
        <begin position="181"/>
        <end position="199"/>
    </location>
</feature>
<keyword evidence="18" id="KW-1185">Reference proteome</keyword>
<dbReference type="InterPro" id="IPR043130">
    <property type="entry name" value="CDP-OH_PTrfase_TM_dom"/>
</dbReference>
<feature type="transmembrane region" description="Helical" evidence="16">
    <location>
        <begin position="235"/>
        <end position="255"/>
    </location>
</feature>